<accession>A0ABT6N097</accession>
<dbReference type="Pfam" id="PF00034">
    <property type="entry name" value="Cytochrom_C"/>
    <property type="match status" value="1"/>
</dbReference>
<keyword evidence="9" id="KW-1185">Reference proteome</keyword>
<dbReference type="InterPro" id="IPR009056">
    <property type="entry name" value="Cyt_c-like_dom"/>
</dbReference>
<evidence type="ECO:0000256" key="1">
    <source>
        <dbReference type="ARBA" id="ARBA00022448"/>
    </source>
</evidence>
<keyword evidence="2 6" id="KW-0349">Heme</keyword>
<dbReference type="PANTHER" id="PTHR11961">
    <property type="entry name" value="CYTOCHROME C"/>
    <property type="match status" value="1"/>
</dbReference>
<dbReference type="PRINTS" id="PR00604">
    <property type="entry name" value="CYTCHRMECIAB"/>
</dbReference>
<evidence type="ECO:0000256" key="5">
    <source>
        <dbReference type="ARBA" id="ARBA00023004"/>
    </source>
</evidence>
<evidence type="ECO:0000313" key="8">
    <source>
        <dbReference type="EMBL" id="MDH7638729.1"/>
    </source>
</evidence>
<evidence type="ECO:0000256" key="6">
    <source>
        <dbReference type="PROSITE-ProRule" id="PRU00433"/>
    </source>
</evidence>
<gene>
    <name evidence="8" type="ORF">QGN17_08295</name>
</gene>
<sequence length="151" mass="15973">MLTLAVVIALAACSDGRPAHRVASNAPLSKRLAEADADYGRQIFYRCAACHNISEGAGDRNGPNLWAILGRPVATGSKRFGYTGALKAFGGTWTCARLDDWLADPMRTVPGTQMTFGGLPDGADRADVIAWLARNGGVPAAARCQGLRTER</sequence>
<evidence type="ECO:0000256" key="3">
    <source>
        <dbReference type="ARBA" id="ARBA00022723"/>
    </source>
</evidence>
<name>A0ABT6N097_9SPHN</name>
<dbReference type="InterPro" id="IPR036909">
    <property type="entry name" value="Cyt_c-like_dom_sf"/>
</dbReference>
<comment type="caution">
    <text evidence="8">The sequence shown here is derived from an EMBL/GenBank/DDBJ whole genome shotgun (WGS) entry which is preliminary data.</text>
</comment>
<dbReference type="Gene3D" id="1.10.760.10">
    <property type="entry name" value="Cytochrome c-like domain"/>
    <property type="match status" value="1"/>
</dbReference>
<reference evidence="8" key="1">
    <citation type="submission" date="2023-04" db="EMBL/GenBank/DDBJ databases">
        <title>Sphingomonas sp. MAHUQ-71 isolated from rice field.</title>
        <authorList>
            <person name="Huq M.A."/>
        </authorList>
    </citation>
    <scope>NUCLEOTIDE SEQUENCE</scope>
    <source>
        <strain evidence="8">MAHUQ-71</strain>
    </source>
</reference>
<dbReference type="RefSeq" id="WP_281044011.1">
    <property type="nucleotide sequence ID" value="NZ_JARYGZ010000001.1"/>
</dbReference>
<dbReference type="InterPro" id="IPR002327">
    <property type="entry name" value="Cyt_c_1A/1B"/>
</dbReference>
<evidence type="ECO:0000256" key="2">
    <source>
        <dbReference type="ARBA" id="ARBA00022617"/>
    </source>
</evidence>
<evidence type="ECO:0000259" key="7">
    <source>
        <dbReference type="PROSITE" id="PS51007"/>
    </source>
</evidence>
<dbReference type="SUPFAM" id="SSF46626">
    <property type="entry name" value="Cytochrome c"/>
    <property type="match status" value="1"/>
</dbReference>
<dbReference type="EMBL" id="JARYGZ010000001">
    <property type="protein sequence ID" value="MDH7638729.1"/>
    <property type="molecule type" value="Genomic_DNA"/>
</dbReference>
<dbReference type="Proteomes" id="UP001160625">
    <property type="component" value="Unassembled WGS sequence"/>
</dbReference>
<evidence type="ECO:0000313" key="9">
    <source>
        <dbReference type="Proteomes" id="UP001160625"/>
    </source>
</evidence>
<proteinExistence type="predicted"/>
<feature type="domain" description="Cytochrome c" evidence="7">
    <location>
        <begin position="35"/>
        <end position="136"/>
    </location>
</feature>
<dbReference type="PROSITE" id="PS51007">
    <property type="entry name" value="CYTC"/>
    <property type="match status" value="1"/>
</dbReference>
<keyword evidence="3 6" id="KW-0479">Metal-binding</keyword>
<keyword evidence="1" id="KW-0813">Transport</keyword>
<protein>
    <submittedName>
        <fullName evidence="8">C-type cytochrome</fullName>
    </submittedName>
</protein>
<organism evidence="8 9">
    <name type="scientific">Sphingomonas oryzagri</name>
    <dbReference type="NCBI Taxonomy" id="3042314"/>
    <lineage>
        <taxon>Bacteria</taxon>
        <taxon>Pseudomonadati</taxon>
        <taxon>Pseudomonadota</taxon>
        <taxon>Alphaproteobacteria</taxon>
        <taxon>Sphingomonadales</taxon>
        <taxon>Sphingomonadaceae</taxon>
        <taxon>Sphingomonas</taxon>
    </lineage>
</organism>
<evidence type="ECO:0000256" key="4">
    <source>
        <dbReference type="ARBA" id="ARBA00022982"/>
    </source>
</evidence>
<keyword evidence="4" id="KW-0249">Electron transport</keyword>
<keyword evidence="5 6" id="KW-0408">Iron</keyword>